<keyword evidence="3" id="KW-1185">Reference proteome</keyword>
<organism evidence="2 3">
    <name type="scientific">Labedella endophytica</name>
    <dbReference type="NCBI Taxonomy" id="1523160"/>
    <lineage>
        <taxon>Bacteria</taxon>
        <taxon>Bacillati</taxon>
        <taxon>Actinomycetota</taxon>
        <taxon>Actinomycetes</taxon>
        <taxon>Micrococcales</taxon>
        <taxon>Microbacteriaceae</taxon>
        <taxon>Labedella</taxon>
    </lineage>
</organism>
<keyword evidence="1" id="KW-0812">Transmembrane</keyword>
<reference evidence="2 3" key="1">
    <citation type="submission" date="2018-12" db="EMBL/GenBank/DDBJ databases">
        <authorList>
            <person name="Li F."/>
        </authorList>
    </citation>
    <scope>NUCLEOTIDE SEQUENCE [LARGE SCALE GENOMIC DNA]</scope>
    <source>
        <strain evidence="2 3">EGI 6500705</strain>
    </source>
</reference>
<name>A0A433JVC6_9MICO</name>
<sequence length="105" mass="10514">MTPDPRPTAGATAARVMAAMIGGLAAALFLATAWVALRSRFGPPEVDMHGYGLIFGAVVAVMAGLVAALVLPLALPRGRRTTASLASLSLFVLSAIGLAAAVLTA</sequence>
<evidence type="ECO:0000313" key="2">
    <source>
        <dbReference type="EMBL" id="RUR03122.1"/>
    </source>
</evidence>
<dbReference type="EMBL" id="RZGZ01000001">
    <property type="protein sequence ID" value="RUR03122.1"/>
    <property type="molecule type" value="Genomic_DNA"/>
</dbReference>
<evidence type="ECO:0008006" key="4">
    <source>
        <dbReference type="Google" id="ProtNLM"/>
    </source>
</evidence>
<proteinExistence type="predicted"/>
<evidence type="ECO:0000313" key="3">
    <source>
        <dbReference type="Proteomes" id="UP000274909"/>
    </source>
</evidence>
<dbReference type="RefSeq" id="WP_127046206.1">
    <property type="nucleotide sequence ID" value="NZ_RZGZ01000001.1"/>
</dbReference>
<keyword evidence="1" id="KW-0472">Membrane</keyword>
<feature type="transmembrane region" description="Helical" evidence="1">
    <location>
        <begin position="12"/>
        <end position="37"/>
    </location>
</feature>
<comment type="caution">
    <text evidence="2">The sequence shown here is derived from an EMBL/GenBank/DDBJ whole genome shotgun (WGS) entry which is preliminary data.</text>
</comment>
<dbReference type="Proteomes" id="UP000274909">
    <property type="component" value="Unassembled WGS sequence"/>
</dbReference>
<protein>
    <recommendedName>
        <fullName evidence="4">Major facilitator superfamily (MFS) profile domain-containing protein</fullName>
    </recommendedName>
</protein>
<feature type="transmembrane region" description="Helical" evidence="1">
    <location>
        <begin position="83"/>
        <end position="103"/>
    </location>
</feature>
<dbReference type="AlphaFoldDB" id="A0A433JVC6"/>
<gene>
    <name evidence="2" type="ORF">ELQ94_00750</name>
</gene>
<feature type="transmembrane region" description="Helical" evidence="1">
    <location>
        <begin position="49"/>
        <end position="71"/>
    </location>
</feature>
<evidence type="ECO:0000256" key="1">
    <source>
        <dbReference type="SAM" id="Phobius"/>
    </source>
</evidence>
<accession>A0A433JVC6</accession>
<keyword evidence="1" id="KW-1133">Transmembrane helix</keyword>